<dbReference type="AlphaFoldDB" id="A0A420AXX4"/>
<dbReference type="Proteomes" id="UP000286246">
    <property type="component" value="Unassembled WGS sequence"/>
</dbReference>
<reference evidence="1 2" key="1">
    <citation type="submission" date="2018-09" db="EMBL/GenBank/DDBJ databases">
        <title>Genomic Encyclopedia of Type Strains, Phase III (KMG-III): the genomes of soil and plant-associated and newly described type strains.</title>
        <authorList>
            <person name="Whitman W."/>
        </authorList>
    </citation>
    <scope>NUCLEOTIDE SEQUENCE [LARGE SCALE GENOMIC DNA]</scope>
    <source>
        <strain evidence="1 2">CECT 7938</strain>
    </source>
</reference>
<keyword evidence="2" id="KW-1185">Reference proteome</keyword>
<protein>
    <recommendedName>
        <fullName evidence="3">Sugar phosphate isomerase/epimerase</fullName>
    </recommendedName>
</protein>
<evidence type="ECO:0008006" key="3">
    <source>
        <dbReference type="Google" id="ProtNLM"/>
    </source>
</evidence>
<sequence>MVKLDFFYPRWGSEHIPWADFLERVQAAGYAGIEWFPFGENIDPISVLQLLSKYKLKYSIVTCVLQGFDTTEAYFKLLEEQLAYYGKLAKAYAAPEFISVQMGREYFSPVDVLQGLRLCERIEKQYGIEIFQETHRNKWSYGLHTVIPMLESYPDLKLTLDISHWFCVSESLLEDRQEELARILPQVRHIHARVGYTQGPQVPDVRKKMYRDIVAVHLTLWQQWINLNKSKSCLTITTEFGPPPYLISSGNRERDNERQWQQNLWMKRYLSRHLIT</sequence>
<accession>A0A420AXX4</accession>
<dbReference type="EMBL" id="RAPY01000003">
    <property type="protein sequence ID" value="RKE49332.1"/>
    <property type="molecule type" value="Genomic_DNA"/>
</dbReference>
<gene>
    <name evidence="1" type="ORF">DFQ12_3446</name>
</gene>
<name>A0A420AXX4_SPHD1</name>
<proteinExistence type="predicted"/>
<dbReference type="OrthoDB" id="2555274at2"/>
<evidence type="ECO:0000313" key="2">
    <source>
        <dbReference type="Proteomes" id="UP000286246"/>
    </source>
</evidence>
<dbReference type="SUPFAM" id="SSF51658">
    <property type="entry name" value="Xylose isomerase-like"/>
    <property type="match status" value="1"/>
</dbReference>
<dbReference type="Gene3D" id="3.20.20.150">
    <property type="entry name" value="Divalent-metal-dependent TIM barrel enzymes"/>
    <property type="match status" value="1"/>
</dbReference>
<comment type="caution">
    <text evidence="1">The sequence shown here is derived from an EMBL/GenBank/DDBJ whole genome shotgun (WGS) entry which is preliminary data.</text>
</comment>
<dbReference type="InterPro" id="IPR036237">
    <property type="entry name" value="Xyl_isomerase-like_sf"/>
</dbReference>
<organism evidence="1 2">
    <name type="scientific">Sphingobacterium detergens</name>
    <dbReference type="NCBI Taxonomy" id="1145106"/>
    <lineage>
        <taxon>Bacteria</taxon>
        <taxon>Pseudomonadati</taxon>
        <taxon>Bacteroidota</taxon>
        <taxon>Sphingobacteriia</taxon>
        <taxon>Sphingobacteriales</taxon>
        <taxon>Sphingobacteriaceae</taxon>
        <taxon>Sphingobacterium</taxon>
    </lineage>
</organism>
<dbReference type="RefSeq" id="WP_120260195.1">
    <property type="nucleotide sequence ID" value="NZ_RAPY01000003.1"/>
</dbReference>
<evidence type="ECO:0000313" key="1">
    <source>
        <dbReference type="EMBL" id="RKE49332.1"/>
    </source>
</evidence>